<evidence type="ECO:0000313" key="3">
    <source>
        <dbReference type="EMBL" id="HIU28765.1"/>
    </source>
</evidence>
<reference evidence="3" key="1">
    <citation type="submission" date="2020-10" db="EMBL/GenBank/DDBJ databases">
        <authorList>
            <person name="Gilroy R."/>
        </authorList>
    </citation>
    <scope>NUCLEOTIDE SEQUENCE</scope>
    <source>
        <strain evidence="3">CHK195-4489</strain>
    </source>
</reference>
<organism evidence="3 4">
    <name type="scientific">Candidatus Egerieisoma faecipullorum</name>
    <dbReference type="NCBI Taxonomy" id="2840963"/>
    <lineage>
        <taxon>Bacteria</taxon>
        <taxon>Bacillati</taxon>
        <taxon>Bacillota</taxon>
        <taxon>Clostridia</taxon>
        <taxon>Eubacteriales</taxon>
        <taxon>Clostridiaceae</taxon>
        <taxon>Clostridiaceae incertae sedis</taxon>
        <taxon>Candidatus Egerieisoma</taxon>
    </lineage>
</organism>
<feature type="domain" description="HD" evidence="2">
    <location>
        <begin position="73"/>
        <end position="222"/>
    </location>
</feature>
<dbReference type="SMART" id="SM00471">
    <property type="entry name" value="HDc"/>
    <property type="match status" value="1"/>
</dbReference>
<gene>
    <name evidence="3" type="ORF">IAD50_00545</name>
</gene>
<dbReference type="GO" id="GO:0016787">
    <property type="term" value="F:hydrolase activity"/>
    <property type="evidence" value="ECO:0007669"/>
    <property type="project" value="UniProtKB-KW"/>
</dbReference>
<dbReference type="InterPro" id="IPR006674">
    <property type="entry name" value="HD_domain"/>
</dbReference>
<dbReference type="SUPFAM" id="SSF109604">
    <property type="entry name" value="HD-domain/PDEase-like"/>
    <property type="match status" value="1"/>
</dbReference>
<dbReference type="InterPro" id="IPR003607">
    <property type="entry name" value="HD/PDEase_dom"/>
</dbReference>
<dbReference type="EMBL" id="DVMM01000010">
    <property type="protein sequence ID" value="HIU28765.1"/>
    <property type="molecule type" value="Genomic_DNA"/>
</dbReference>
<protein>
    <submittedName>
        <fullName evidence="3">HD domain-containing protein</fullName>
    </submittedName>
</protein>
<evidence type="ECO:0000259" key="2">
    <source>
        <dbReference type="PROSITE" id="PS51831"/>
    </source>
</evidence>
<dbReference type="PROSITE" id="PS51831">
    <property type="entry name" value="HD"/>
    <property type="match status" value="1"/>
</dbReference>
<dbReference type="Pfam" id="PF01966">
    <property type="entry name" value="HD"/>
    <property type="match status" value="1"/>
</dbReference>
<evidence type="ECO:0000256" key="1">
    <source>
        <dbReference type="ARBA" id="ARBA00022801"/>
    </source>
</evidence>
<dbReference type="Proteomes" id="UP000824089">
    <property type="component" value="Unassembled WGS sequence"/>
</dbReference>
<dbReference type="Gene3D" id="1.10.3210.10">
    <property type="entry name" value="Hypothetical protein af1432"/>
    <property type="match status" value="1"/>
</dbReference>
<dbReference type="Pfam" id="PF13286">
    <property type="entry name" value="HD_assoc"/>
    <property type="match status" value="1"/>
</dbReference>
<comment type="caution">
    <text evidence="3">The sequence shown here is derived from an EMBL/GenBank/DDBJ whole genome shotgun (WGS) entry which is preliminary data.</text>
</comment>
<dbReference type="PANTHER" id="PTHR35795">
    <property type="entry name" value="SLR1885 PROTEIN"/>
    <property type="match status" value="1"/>
</dbReference>
<dbReference type="InterPro" id="IPR051094">
    <property type="entry name" value="Diverse_Catalytic_Enzymes"/>
</dbReference>
<dbReference type="InterPro" id="IPR026875">
    <property type="entry name" value="PHydrolase_assoc_dom"/>
</dbReference>
<name>A0A9D1I874_9CLOT</name>
<evidence type="ECO:0000313" key="4">
    <source>
        <dbReference type="Proteomes" id="UP000824089"/>
    </source>
</evidence>
<dbReference type="AlphaFoldDB" id="A0A9D1I874"/>
<reference evidence="3" key="2">
    <citation type="journal article" date="2021" name="PeerJ">
        <title>Extensive microbial diversity within the chicken gut microbiome revealed by metagenomics and culture.</title>
        <authorList>
            <person name="Gilroy R."/>
            <person name="Ravi A."/>
            <person name="Getino M."/>
            <person name="Pursley I."/>
            <person name="Horton D.L."/>
            <person name="Alikhan N.F."/>
            <person name="Baker D."/>
            <person name="Gharbi K."/>
            <person name="Hall N."/>
            <person name="Watson M."/>
            <person name="Adriaenssens E.M."/>
            <person name="Foster-Nyarko E."/>
            <person name="Jarju S."/>
            <person name="Secka A."/>
            <person name="Antonio M."/>
            <person name="Oren A."/>
            <person name="Chaudhuri R.R."/>
            <person name="La Ragione R."/>
            <person name="Hildebrand F."/>
            <person name="Pallen M.J."/>
        </authorList>
    </citation>
    <scope>NUCLEOTIDE SEQUENCE</scope>
    <source>
        <strain evidence="3">CHK195-4489</strain>
    </source>
</reference>
<proteinExistence type="predicted"/>
<sequence length="378" mass="44085">MWRDIRIEQEELLSPLAAHSKDSLGRRLPEEPCKVRSDYERDADRILYSEDFRRLRHKTQVFFNAKNDHICTRMEHVLYVRAISTTIGRTLGLNQDLINAIALGHDIGHAPFGHSGERALHNCIHKINPALSFRHEYHSLRVVDRLSTRISREKIHERCGLNLTYEVRDGIVSHCGENYDEYILHADKMKDPDKIYETEHRKCMPYTLEACVVRLVDKIAYVGRDIEDAIRAKLIDYKDIDPEIRKELGATNGEMINTLVQDIIENSYNTEYIRLSKAKGEALREMIMTNNKLIYQSALIRRYEINAKNAVEGLFEMLYDCARNLDRKNKSKPMERLVGFIDEKGYQEDEPPEQIVTDYIAGMTDAYALQSFEDLYWI</sequence>
<dbReference type="CDD" id="cd00077">
    <property type="entry name" value="HDc"/>
    <property type="match status" value="1"/>
</dbReference>
<accession>A0A9D1I874</accession>
<dbReference type="PANTHER" id="PTHR35795:SF1">
    <property type="entry name" value="BIS(5'-NUCLEOSYL)-TETRAPHOSPHATASE, SYMMETRICAL"/>
    <property type="match status" value="1"/>
</dbReference>
<keyword evidence="1" id="KW-0378">Hydrolase</keyword>